<dbReference type="PANTHER" id="PTHR37811:SF2">
    <property type="entry name" value="ABM DOMAIN-CONTAINING PROTEIN"/>
    <property type="match status" value="1"/>
</dbReference>
<accession>A0A7W6PQ31</accession>
<dbReference type="Gene3D" id="3.30.70.100">
    <property type="match status" value="1"/>
</dbReference>
<evidence type="ECO:0000259" key="1">
    <source>
        <dbReference type="Pfam" id="PF03992"/>
    </source>
</evidence>
<organism evidence="2 3">
    <name type="scientific">Rhizobium rhizoryzae</name>
    <dbReference type="NCBI Taxonomy" id="451876"/>
    <lineage>
        <taxon>Bacteria</taxon>
        <taxon>Pseudomonadati</taxon>
        <taxon>Pseudomonadota</taxon>
        <taxon>Alphaproteobacteria</taxon>
        <taxon>Hyphomicrobiales</taxon>
        <taxon>Rhizobiaceae</taxon>
        <taxon>Rhizobium/Agrobacterium group</taxon>
        <taxon>Rhizobium</taxon>
    </lineage>
</organism>
<dbReference type="Proteomes" id="UP000519897">
    <property type="component" value="Unassembled WGS sequence"/>
</dbReference>
<keyword evidence="2" id="KW-0560">Oxidoreductase</keyword>
<dbReference type="InterPro" id="IPR007138">
    <property type="entry name" value="ABM_dom"/>
</dbReference>
<dbReference type="SUPFAM" id="SSF54909">
    <property type="entry name" value="Dimeric alpha+beta barrel"/>
    <property type="match status" value="1"/>
</dbReference>
<feature type="domain" description="ABM" evidence="1">
    <location>
        <begin position="34"/>
        <end position="89"/>
    </location>
</feature>
<evidence type="ECO:0000313" key="2">
    <source>
        <dbReference type="EMBL" id="MBB4142499.1"/>
    </source>
</evidence>
<dbReference type="EMBL" id="JACIEC010000001">
    <property type="protein sequence ID" value="MBB4142499.1"/>
    <property type="molecule type" value="Genomic_DNA"/>
</dbReference>
<dbReference type="RefSeq" id="WP_062552649.1">
    <property type="nucleotide sequence ID" value="NZ_CP049250.1"/>
</dbReference>
<keyword evidence="2" id="KW-0503">Monooxygenase</keyword>
<dbReference type="GO" id="GO:0004497">
    <property type="term" value="F:monooxygenase activity"/>
    <property type="evidence" value="ECO:0007669"/>
    <property type="project" value="UniProtKB-KW"/>
</dbReference>
<name>A0A7W6PQ31_9HYPH</name>
<dbReference type="PANTHER" id="PTHR37811">
    <property type="entry name" value="BLL5343 PROTEIN"/>
    <property type="match status" value="1"/>
</dbReference>
<dbReference type="Pfam" id="PF03992">
    <property type="entry name" value="ABM"/>
    <property type="match status" value="1"/>
</dbReference>
<sequence>MSAEPKDRFAALPKPPYFVVAFSSHRTVGDCGYADMAQTMLDLAEQQPGYLGYESVRGADGFGIANSYWIDEASIIAWKQVVDHLAAQEQGRRDWYERYEVRIALVQRAYGFVKD</sequence>
<reference evidence="2 3" key="1">
    <citation type="submission" date="2020-08" db="EMBL/GenBank/DDBJ databases">
        <title>Genomic Encyclopedia of Type Strains, Phase IV (KMG-IV): sequencing the most valuable type-strain genomes for metagenomic binning, comparative biology and taxonomic classification.</title>
        <authorList>
            <person name="Goeker M."/>
        </authorList>
    </citation>
    <scope>NUCLEOTIDE SEQUENCE [LARGE SCALE GENOMIC DNA]</scope>
    <source>
        <strain evidence="2 3">DSM 29514</strain>
    </source>
</reference>
<proteinExistence type="predicted"/>
<evidence type="ECO:0000313" key="3">
    <source>
        <dbReference type="Proteomes" id="UP000519897"/>
    </source>
</evidence>
<protein>
    <submittedName>
        <fullName evidence="2">Heme-degrading monooxygenase HmoA</fullName>
    </submittedName>
</protein>
<dbReference type="InterPro" id="IPR011008">
    <property type="entry name" value="Dimeric_a/b-barrel"/>
</dbReference>
<keyword evidence="3" id="KW-1185">Reference proteome</keyword>
<dbReference type="InterPro" id="IPR052936">
    <property type="entry name" value="Jasmonate_Hydroxylase-like"/>
</dbReference>
<comment type="caution">
    <text evidence="2">The sequence shown here is derived from an EMBL/GenBank/DDBJ whole genome shotgun (WGS) entry which is preliminary data.</text>
</comment>
<dbReference type="AlphaFoldDB" id="A0A7W6PQ31"/>
<gene>
    <name evidence="2" type="ORF">GGQ72_000998</name>
</gene>